<comment type="caution">
    <text evidence="1">The sequence shown here is derived from an EMBL/GenBank/DDBJ whole genome shotgun (WGS) entry which is preliminary data.</text>
</comment>
<organism evidence="1 2">
    <name type="scientific">Chlorella ohadii</name>
    <dbReference type="NCBI Taxonomy" id="2649997"/>
    <lineage>
        <taxon>Eukaryota</taxon>
        <taxon>Viridiplantae</taxon>
        <taxon>Chlorophyta</taxon>
        <taxon>core chlorophytes</taxon>
        <taxon>Trebouxiophyceae</taxon>
        <taxon>Chlorellales</taxon>
        <taxon>Chlorellaceae</taxon>
        <taxon>Chlorella clade</taxon>
        <taxon>Chlorella</taxon>
    </lineage>
</organism>
<keyword evidence="2" id="KW-1185">Reference proteome</keyword>
<gene>
    <name evidence="1" type="ORF">COHA_009632</name>
</gene>
<proteinExistence type="predicted"/>
<reference evidence="1" key="1">
    <citation type="submission" date="2020-11" db="EMBL/GenBank/DDBJ databases">
        <title>Chlorella ohadii genome sequencing and assembly.</title>
        <authorList>
            <person name="Murik O."/>
            <person name="Treves H."/>
            <person name="Kedem I."/>
            <person name="Shotland Y."/>
            <person name="Kaplan A."/>
        </authorList>
    </citation>
    <scope>NUCLEOTIDE SEQUENCE</scope>
    <source>
        <strain evidence="1">1</strain>
    </source>
</reference>
<sequence>MREGNSVVLKGLKFSGGELSAAQLPRHPQTWQEMEEMMAEMMGGSEEAQARRLECQKQMDGASGEMRLRMETPAGCRAGRVAVWCERCMMRGQQVTQMLSSRTVGVPEGQRTDGTALVVVLKGAVLQE</sequence>
<dbReference type="Proteomes" id="UP001205105">
    <property type="component" value="Unassembled WGS sequence"/>
</dbReference>
<evidence type="ECO:0000313" key="1">
    <source>
        <dbReference type="EMBL" id="KAI7836480.1"/>
    </source>
</evidence>
<dbReference type="EMBL" id="JADXDR010000185">
    <property type="protein sequence ID" value="KAI7836480.1"/>
    <property type="molecule type" value="Genomic_DNA"/>
</dbReference>
<name>A0AAD5H1A8_9CHLO</name>
<protein>
    <submittedName>
        <fullName evidence="1">Uncharacterized protein</fullName>
    </submittedName>
</protein>
<dbReference type="AlphaFoldDB" id="A0AAD5H1A8"/>
<evidence type="ECO:0000313" key="2">
    <source>
        <dbReference type="Proteomes" id="UP001205105"/>
    </source>
</evidence>
<accession>A0AAD5H1A8</accession>